<dbReference type="InterPro" id="IPR030395">
    <property type="entry name" value="GP_PDE_dom"/>
</dbReference>
<gene>
    <name evidence="2" type="ORF">PAF17_04775</name>
</gene>
<accession>A0ABT4ZBT3</accession>
<dbReference type="PANTHER" id="PTHR46211:SF1">
    <property type="entry name" value="GLYCEROPHOSPHODIESTER PHOSPHODIESTERASE, CYTOPLASMIC"/>
    <property type="match status" value="1"/>
</dbReference>
<dbReference type="SUPFAM" id="SSF51695">
    <property type="entry name" value="PLC-like phosphodiesterases"/>
    <property type="match status" value="1"/>
</dbReference>
<dbReference type="EMBL" id="JAQBIE010000004">
    <property type="protein sequence ID" value="MDB6176819.1"/>
    <property type="molecule type" value="Genomic_DNA"/>
</dbReference>
<evidence type="ECO:0000259" key="1">
    <source>
        <dbReference type="PROSITE" id="PS51704"/>
    </source>
</evidence>
<dbReference type="PROSITE" id="PS51704">
    <property type="entry name" value="GP_PDE"/>
    <property type="match status" value="1"/>
</dbReference>
<reference evidence="2" key="1">
    <citation type="submission" date="2022-12" db="EMBL/GenBank/DDBJ databases">
        <title>Paracoccus onchidii sp. nov., isolated from a marine invertebrate from the South China Sea.</title>
        <authorList>
            <person name="Xu S."/>
            <person name="Liu Z."/>
            <person name="Xu Y."/>
        </authorList>
    </citation>
    <scope>NUCLEOTIDE SEQUENCE</scope>
    <source>
        <strain evidence="2">Z330</strain>
    </source>
</reference>
<dbReference type="Pfam" id="PF03009">
    <property type="entry name" value="GDPD"/>
    <property type="match status" value="1"/>
</dbReference>
<evidence type="ECO:0000313" key="3">
    <source>
        <dbReference type="Proteomes" id="UP001165641"/>
    </source>
</evidence>
<name>A0ABT4ZBT3_9RHOB</name>
<dbReference type="RefSeq" id="WP_271887942.1">
    <property type="nucleotide sequence ID" value="NZ_JAQBIE010000004.1"/>
</dbReference>
<evidence type="ECO:0000313" key="2">
    <source>
        <dbReference type="EMBL" id="MDB6176819.1"/>
    </source>
</evidence>
<keyword evidence="3" id="KW-1185">Reference proteome</keyword>
<sequence>MPALPQAFLNVPITHRGLHDDKVPENSLAAAKAAIDAGYGIEMDIQPAADGTAMVFHDYDLTRLAGDRRFVADISADELAGISLKGSNETVPTLRQMLDLVAGRVPLLIEIKDQDGRLGGNIGDLHKQVAGQLADYAGPVAVMSFNPHVVGAFHRISPDIPVGLTTCGYAPEHWAMLDQDAREHLADISDFDDVGASFISHDHNDLGNPRVDALKAQAVPVLCWTIRSPAQEAAARKVADNITFEGYQAAI</sequence>
<comment type="caution">
    <text evidence="2">The sequence shown here is derived from an EMBL/GenBank/DDBJ whole genome shotgun (WGS) entry which is preliminary data.</text>
</comment>
<dbReference type="Proteomes" id="UP001165641">
    <property type="component" value="Unassembled WGS sequence"/>
</dbReference>
<dbReference type="Gene3D" id="3.20.20.190">
    <property type="entry name" value="Phosphatidylinositol (PI) phosphodiesterase"/>
    <property type="match status" value="1"/>
</dbReference>
<proteinExistence type="predicted"/>
<feature type="domain" description="GP-PDE" evidence="1">
    <location>
        <begin position="10"/>
        <end position="251"/>
    </location>
</feature>
<dbReference type="PANTHER" id="PTHR46211">
    <property type="entry name" value="GLYCEROPHOSPHORYL DIESTER PHOSPHODIESTERASE"/>
    <property type="match status" value="1"/>
</dbReference>
<dbReference type="InterPro" id="IPR017946">
    <property type="entry name" value="PLC-like_Pdiesterase_TIM-brl"/>
</dbReference>
<organism evidence="2 3">
    <name type="scientific">Paracoccus onchidii</name>
    <dbReference type="NCBI Taxonomy" id="3017813"/>
    <lineage>
        <taxon>Bacteria</taxon>
        <taxon>Pseudomonadati</taxon>
        <taxon>Pseudomonadota</taxon>
        <taxon>Alphaproteobacteria</taxon>
        <taxon>Rhodobacterales</taxon>
        <taxon>Paracoccaceae</taxon>
        <taxon>Paracoccus</taxon>
    </lineage>
</organism>
<protein>
    <submittedName>
        <fullName evidence="2">Glycerophosphodiester phosphodiesterase family protein</fullName>
    </submittedName>
</protein>